<dbReference type="Pfam" id="PF01564">
    <property type="entry name" value="Spermine_synth"/>
    <property type="match status" value="1"/>
</dbReference>
<evidence type="ECO:0008006" key="3">
    <source>
        <dbReference type="Google" id="ProtNLM"/>
    </source>
</evidence>
<dbReference type="SUPFAM" id="SSF53335">
    <property type="entry name" value="S-adenosyl-L-methionine-dependent methyltransferases"/>
    <property type="match status" value="1"/>
</dbReference>
<name>A0ABD6EW67_9BILA</name>
<protein>
    <recommendedName>
        <fullName evidence="3">PABS domain-containing protein</fullName>
    </recommendedName>
</protein>
<gene>
    <name evidence="1" type="ORF">AB6A40_008440</name>
</gene>
<dbReference type="AlphaFoldDB" id="A0ABD6EW67"/>
<dbReference type="Gene3D" id="3.40.50.150">
    <property type="entry name" value="Vaccinia Virus protein VP39"/>
    <property type="match status" value="1"/>
</dbReference>
<accession>A0ABD6EW67</accession>
<keyword evidence="2" id="KW-1185">Reference proteome</keyword>
<sequence length="177" mass="20224">MHLTSVEIDPIVVQLAKNYFGIVESERQSVIVEDAVKYIAHKAAENEHFDAIFLDICPMKRQIIRCPIEEFRTAENIALLRKLLGENGTLTVNMATSTTFSKLRRNPTEMKTFEKIIKIYYKVFEWCKIVVVEKANIVLACAAKEPKDYSMKLEDVSAKLGIPTSKGWVKADEDYFS</sequence>
<dbReference type="Proteomes" id="UP001608902">
    <property type="component" value="Unassembled WGS sequence"/>
</dbReference>
<proteinExistence type="predicted"/>
<evidence type="ECO:0000313" key="2">
    <source>
        <dbReference type="Proteomes" id="UP001608902"/>
    </source>
</evidence>
<dbReference type="EMBL" id="JBGFUD010007763">
    <property type="protein sequence ID" value="MFH4981731.1"/>
    <property type="molecule type" value="Genomic_DNA"/>
</dbReference>
<evidence type="ECO:0000313" key="1">
    <source>
        <dbReference type="EMBL" id="MFH4981731.1"/>
    </source>
</evidence>
<organism evidence="1 2">
    <name type="scientific">Gnathostoma spinigerum</name>
    <dbReference type="NCBI Taxonomy" id="75299"/>
    <lineage>
        <taxon>Eukaryota</taxon>
        <taxon>Metazoa</taxon>
        <taxon>Ecdysozoa</taxon>
        <taxon>Nematoda</taxon>
        <taxon>Chromadorea</taxon>
        <taxon>Rhabditida</taxon>
        <taxon>Spirurina</taxon>
        <taxon>Gnathostomatomorpha</taxon>
        <taxon>Gnathostomatoidea</taxon>
        <taxon>Gnathostomatidae</taxon>
        <taxon>Gnathostoma</taxon>
    </lineage>
</organism>
<comment type="caution">
    <text evidence="1">The sequence shown here is derived from an EMBL/GenBank/DDBJ whole genome shotgun (WGS) entry which is preliminary data.</text>
</comment>
<reference evidence="1 2" key="1">
    <citation type="submission" date="2024-08" db="EMBL/GenBank/DDBJ databases">
        <title>Gnathostoma spinigerum genome.</title>
        <authorList>
            <person name="Gonzalez-Bertolin B."/>
            <person name="Monzon S."/>
            <person name="Zaballos A."/>
            <person name="Jimenez P."/>
            <person name="Dekumyoy P."/>
            <person name="Varona S."/>
            <person name="Cuesta I."/>
            <person name="Sumanam S."/>
            <person name="Adisakwattana P."/>
            <person name="Gasser R.B."/>
            <person name="Hernandez-Gonzalez A."/>
            <person name="Young N.D."/>
            <person name="Perteguer M.J."/>
        </authorList>
    </citation>
    <scope>NUCLEOTIDE SEQUENCE [LARGE SCALE GENOMIC DNA]</scope>
    <source>
        <strain evidence="1">AL3</strain>
        <tissue evidence="1">Liver</tissue>
    </source>
</reference>
<dbReference type="InterPro" id="IPR029063">
    <property type="entry name" value="SAM-dependent_MTases_sf"/>
</dbReference>